<evidence type="ECO:0000256" key="1">
    <source>
        <dbReference type="SAM" id="Phobius"/>
    </source>
</evidence>
<feature type="transmembrane region" description="Helical" evidence="1">
    <location>
        <begin position="12"/>
        <end position="41"/>
    </location>
</feature>
<sequence length="223" mass="24694">MELKNIKIIGGVGVLLAILSVIPGLGIFAGIAGLVLVFIAISELSKLTKNKKIYDNFLVSFILQIVLATVGGLALIGMNVRRIFMGSMLYYGYIIPNRRFPNFNFGAKRHPFGLFEGPFSNFGLRENLGIGIIIVSVVFGLILYGILVARSYYLKKSYEEISKETQVEYFRTAGNLMFIGSILSIILVGLLVYFIGYIFEVVAFFSLKDNLEVSTQESPPPLL</sequence>
<dbReference type="InterPro" id="IPR010397">
    <property type="entry name" value="DUF996"/>
</dbReference>
<organism evidence="2 3">
    <name type="scientific">Caldisericum exile</name>
    <dbReference type="NCBI Taxonomy" id="693075"/>
    <lineage>
        <taxon>Bacteria</taxon>
        <taxon>Pseudomonadati</taxon>
        <taxon>Caldisericota/Cryosericota group</taxon>
        <taxon>Caldisericota</taxon>
        <taxon>Caldisericia</taxon>
        <taxon>Caldisericales</taxon>
        <taxon>Caldisericaceae</taxon>
        <taxon>Caldisericum</taxon>
    </lineage>
</organism>
<gene>
    <name evidence="2" type="ORF">C0189_00590</name>
</gene>
<evidence type="ECO:0008006" key="4">
    <source>
        <dbReference type="Google" id="ProtNLM"/>
    </source>
</evidence>
<evidence type="ECO:0000313" key="3">
    <source>
        <dbReference type="Proteomes" id="UP000237040"/>
    </source>
</evidence>
<dbReference type="AlphaFoldDB" id="A0A2J6WFU9"/>
<keyword evidence="1" id="KW-0472">Membrane</keyword>
<accession>A0A2J6WFU9</accession>
<dbReference type="RefSeq" id="WP_424587076.1">
    <property type="nucleotide sequence ID" value="NZ_JBNAUB010000044.1"/>
</dbReference>
<proteinExistence type="predicted"/>
<feature type="transmembrane region" description="Helical" evidence="1">
    <location>
        <begin position="53"/>
        <end position="78"/>
    </location>
</feature>
<keyword evidence="1" id="KW-1133">Transmembrane helix</keyword>
<dbReference type="Proteomes" id="UP000237040">
    <property type="component" value="Unassembled WGS sequence"/>
</dbReference>
<comment type="caution">
    <text evidence="2">The sequence shown here is derived from an EMBL/GenBank/DDBJ whole genome shotgun (WGS) entry which is preliminary data.</text>
</comment>
<feature type="transmembrane region" description="Helical" evidence="1">
    <location>
        <begin position="174"/>
        <end position="199"/>
    </location>
</feature>
<reference evidence="2 3" key="1">
    <citation type="submission" date="2018-01" db="EMBL/GenBank/DDBJ databases">
        <title>Metagenomic assembled genomes from two thermal pools in the Uzon Caldera, Kamchatka, Russia.</title>
        <authorList>
            <person name="Wilkins L."/>
            <person name="Ettinger C."/>
        </authorList>
    </citation>
    <scope>NUCLEOTIDE SEQUENCE [LARGE SCALE GENOMIC DNA]</scope>
    <source>
        <strain evidence="2">ZAV-07</strain>
    </source>
</reference>
<name>A0A2J6WFU9_9BACT</name>
<dbReference type="Pfam" id="PF06195">
    <property type="entry name" value="DUF996"/>
    <property type="match status" value="1"/>
</dbReference>
<feature type="transmembrane region" description="Helical" evidence="1">
    <location>
        <begin position="128"/>
        <end position="153"/>
    </location>
</feature>
<dbReference type="EMBL" id="PNIL01000006">
    <property type="protein sequence ID" value="PMP68807.1"/>
    <property type="molecule type" value="Genomic_DNA"/>
</dbReference>
<keyword evidence="1" id="KW-0812">Transmembrane</keyword>
<evidence type="ECO:0000313" key="2">
    <source>
        <dbReference type="EMBL" id="PMP68807.1"/>
    </source>
</evidence>
<protein>
    <recommendedName>
        <fullName evidence="4">DUF996 domain-containing protein</fullName>
    </recommendedName>
</protein>